<dbReference type="InterPro" id="IPR017900">
    <property type="entry name" value="4Fe4S_Fe_S_CS"/>
</dbReference>
<feature type="binding site" evidence="10">
    <location>
        <position position="174"/>
    </location>
    <ligand>
        <name>[4Fe-4S] cluster</name>
        <dbReference type="ChEBI" id="CHEBI:49883"/>
        <label>3</label>
    </ligand>
</feature>
<comment type="caution">
    <text evidence="10">Lacks conserved residue(s) required for the propagation of feature annotation.</text>
</comment>
<evidence type="ECO:0000256" key="7">
    <source>
        <dbReference type="ARBA" id="ARBA00023004"/>
    </source>
</evidence>
<feature type="binding site" evidence="10">
    <location>
        <position position="74"/>
    </location>
    <ligand>
        <name>[4Fe-4S] cluster</name>
        <dbReference type="ChEBI" id="CHEBI:49883"/>
        <label>1</label>
    </ligand>
</feature>
<evidence type="ECO:0000313" key="13">
    <source>
        <dbReference type="EMBL" id="MBC8537807.1"/>
    </source>
</evidence>
<comment type="caution">
    <text evidence="13">The sequence shown here is derived from an EMBL/GenBank/DDBJ whole genome shotgun (WGS) entry which is preliminary data.</text>
</comment>
<evidence type="ECO:0000313" key="14">
    <source>
        <dbReference type="Proteomes" id="UP000617951"/>
    </source>
</evidence>
<keyword evidence="8 10" id="KW-0411">Iron-sulfur</keyword>
<feature type="region of interest" description="Hydrophobic" evidence="10">
    <location>
        <begin position="1"/>
        <end position="26"/>
    </location>
</feature>
<keyword evidence="7 10" id="KW-0408">Iron</keyword>
<keyword evidence="5 10" id="KW-1278">Translocase</keyword>
<proteinExistence type="inferred from homology"/>
<dbReference type="PANTHER" id="PTHR43560:SF1">
    <property type="entry name" value="ION-TRANSLOCATING OXIDOREDUCTASE COMPLEX SUBUNIT B"/>
    <property type="match status" value="1"/>
</dbReference>
<feature type="binding site" evidence="10">
    <location>
        <position position="137"/>
    </location>
    <ligand>
        <name>[4Fe-4S] cluster</name>
        <dbReference type="ChEBI" id="CHEBI:49883"/>
        <label>2</label>
    </ligand>
</feature>
<dbReference type="CDD" id="cd10549">
    <property type="entry name" value="MtMvhB_like"/>
    <property type="match status" value="1"/>
</dbReference>
<dbReference type="NCBIfam" id="TIGR01944">
    <property type="entry name" value="rnfB"/>
    <property type="match status" value="1"/>
</dbReference>
<dbReference type="PROSITE" id="PS51379">
    <property type="entry name" value="4FE4S_FER_2"/>
    <property type="match status" value="4"/>
</dbReference>
<evidence type="ECO:0000256" key="10">
    <source>
        <dbReference type="HAMAP-Rule" id="MF_00463"/>
    </source>
</evidence>
<keyword evidence="14" id="KW-1185">Reference proteome</keyword>
<comment type="similarity">
    <text evidence="10">Belongs to the 4Fe4S bacterial-type ferredoxin family. RnfB subfamily.</text>
</comment>
<dbReference type="PANTHER" id="PTHR43560">
    <property type="entry name" value="ION-TRANSLOCATING OXIDOREDUCTASE COMPLEX SUBUNIT B"/>
    <property type="match status" value="1"/>
</dbReference>
<keyword evidence="2 10" id="KW-0004">4Fe-4S</keyword>
<dbReference type="Gene3D" id="3.30.70.20">
    <property type="match status" value="2"/>
</dbReference>
<dbReference type="InterPro" id="IPR017896">
    <property type="entry name" value="4Fe4S_Fe-S-bd"/>
</dbReference>
<protein>
    <recommendedName>
        <fullName evidence="10">Ion-translocating oxidoreductase complex subunit B</fullName>
        <ecNumber evidence="10">7.-.-.-</ecNumber>
    </recommendedName>
    <alternativeName>
        <fullName evidence="10">Rnf electron transport complex subunit B</fullName>
    </alternativeName>
</protein>
<keyword evidence="9 10" id="KW-0472">Membrane</keyword>
<comment type="subunit">
    <text evidence="10">The complex is composed of six subunits: RnfA, RnfB, RnfC, RnfD, RnfE and RnfG.</text>
</comment>
<dbReference type="EC" id="7.-.-.-" evidence="10"/>
<evidence type="ECO:0000259" key="11">
    <source>
        <dbReference type="PROSITE" id="PS51379"/>
    </source>
</evidence>
<evidence type="ECO:0000256" key="4">
    <source>
        <dbReference type="ARBA" id="ARBA00022737"/>
    </source>
</evidence>
<feature type="binding site" evidence="10">
    <location>
        <position position="181"/>
    </location>
    <ligand>
        <name>[4Fe-4S] cluster</name>
        <dbReference type="ChEBI" id="CHEBI:49883"/>
        <label>2</label>
    </ligand>
</feature>
<reference evidence="13" key="1">
    <citation type="submission" date="2020-08" db="EMBL/GenBank/DDBJ databases">
        <title>Genome public.</title>
        <authorList>
            <person name="Liu C."/>
            <person name="Sun Q."/>
        </authorList>
    </citation>
    <scope>NUCLEOTIDE SEQUENCE</scope>
    <source>
        <strain evidence="13">NSJ-63</strain>
    </source>
</reference>
<feature type="binding site" evidence="10">
    <location>
        <position position="141"/>
    </location>
    <ligand>
        <name>[4Fe-4S] cluster</name>
        <dbReference type="ChEBI" id="CHEBI:49883"/>
        <label>2</label>
    </ligand>
</feature>
<evidence type="ECO:0000256" key="1">
    <source>
        <dbReference type="ARBA" id="ARBA00022448"/>
    </source>
</evidence>
<accession>A0A926DHC0</accession>
<feature type="binding site" evidence="10">
    <location>
        <position position="57"/>
    </location>
    <ligand>
        <name>[4Fe-4S] cluster</name>
        <dbReference type="ChEBI" id="CHEBI:49883"/>
        <label>1</label>
    </ligand>
</feature>
<name>A0A926DHC0_9FIRM</name>
<gene>
    <name evidence="10" type="primary">rnfB</name>
    <name evidence="13" type="ORF">H8693_02520</name>
</gene>
<comment type="cofactor">
    <cofactor evidence="10">
        <name>[4Fe-4S] cluster</name>
        <dbReference type="ChEBI" id="CHEBI:49883"/>
    </cofactor>
    <text evidence="10">Binds 3 [4Fe-4S] clusters.</text>
</comment>
<dbReference type="EMBL" id="JACRSS010000001">
    <property type="protein sequence ID" value="MBC8537807.1"/>
    <property type="molecule type" value="Genomic_DNA"/>
</dbReference>
<evidence type="ECO:0000256" key="5">
    <source>
        <dbReference type="ARBA" id="ARBA00022967"/>
    </source>
</evidence>
<dbReference type="PROSITE" id="PS51656">
    <property type="entry name" value="4FE4S"/>
    <property type="match status" value="1"/>
</dbReference>
<evidence type="ECO:0000256" key="6">
    <source>
        <dbReference type="ARBA" id="ARBA00022982"/>
    </source>
</evidence>
<feature type="binding site" evidence="10">
    <location>
        <position position="49"/>
    </location>
    <ligand>
        <name>[4Fe-4S] cluster</name>
        <dbReference type="ChEBI" id="CHEBI:49883"/>
        <label>1</label>
    </ligand>
</feature>
<feature type="binding site" evidence="10">
    <location>
        <position position="171"/>
    </location>
    <ligand>
        <name>[4Fe-4S] cluster</name>
        <dbReference type="ChEBI" id="CHEBI:49883"/>
        <label>3</label>
    </ligand>
</feature>
<dbReference type="Pfam" id="PF13237">
    <property type="entry name" value="Fer4_10"/>
    <property type="match status" value="1"/>
</dbReference>
<keyword evidence="10" id="KW-1003">Cell membrane</keyword>
<feature type="domain" description="4Fe-4S ferredoxin-type" evidence="11">
    <location>
        <begin position="132"/>
        <end position="161"/>
    </location>
</feature>
<organism evidence="13 14">
    <name type="scientific">Guopingia tenuis</name>
    <dbReference type="NCBI Taxonomy" id="2763656"/>
    <lineage>
        <taxon>Bacteria</taxon>
        <taxon>Bacillati</taxon>
        <taxon>Bacillota</taxon>
        <taxon>Clostridia</taxon>
        <taxon>Christensenellales</taxon>
        <taxon>Christensenellaceae</taxon>
        <taxon>Guopingia</taxon>
    </lineage>
</organism>
<dbReference type="Proteomes" id="UP000617951">
    <property type="component" value="Unassembled WGS sequence"/>
</dbReference>
<dbReference type="GO" id="GO:0009055">
    <property type="term" value="F:electron transfer activity"/>
    <property type="evidence" value="ECO:0007669"/>
    <property type="project" value="InterPro"/>
</dbReference>
<feature type="domain" description="4Fe-4S ferredoxin-type" evidence="11">
    <location>
        <begin position="162"/>
        <end position="191"/>
    </location>
</feature>
<dbReference type="Pfam" id="PF12838">
    <property type="entry name" value="Fer4_7"/>
    <property type="match status" value="1"/>
</dbReference>
<comment type="function">
    <text evidence="10">Part of a membrane-bound complex that couples electron transfer with translocation of ions across the membrane.</text>
</comment>
<evidence type="ECO:0000259" key="12">
    <source>
        <dbReference type="PROSITE" id="PS51656"/>
    </source>
</evidence>
<dbReference type="InterPro" id="IPR007202">
    <property type="entry name" value="4Fe-4S_dom"/>
</dbReference>
<dbReference type="SUPFAM" id="SSF54862">
    <property type="entry name" value="4Fe-4S ferredoxins"/>
    <property type="match status" value="2"/>
</dbReference>
<feature type="domain" description="4Fe-4S" evidence="12">
    <location>
        <begin position="32"/>
        <end position="91"/>
    </location>
</feature>
<feature type="domain" description="4Fe-4S ferredoxin-type" evidence="11">
    <location>
        <begin position="205"/>
        <end position="235"/>
    </location>
</feature>
<dbReference type="GO" id="GO:0005886">
    <property type="term" value="C:plasma membrane"/>
    <property type="evidence" value="ECO:0007669"/>
    <property type="project" value="UniProtKB-SubCell"/>
</dbReference>
<dbReference type="AlphaFoldDB" id="A0A926DHC0"/>
<dbReference type="InterPro" id="IPR010207">
    <property type="entry name" value="Elect_transpt_cplx_RnfB/RsxB"/>
</dbReference>
<dbReference type="PROSITE" id="PS00198">
    <property type="entry name" value="4FE4S_FER_1"/>
    <property type="match status" value="2"/>
</dbReference>
<evidence type="ECO:0000256" key="9">
    <source>
        <dbReference type="ARBA" id="ARBA00023136"/>
    </source>
</evidence>
<dbReference type="GO" id="GO:0046872">
    <property type="term" value="F:metal ion binding"/>
    <property type="evidence" value="ECO:0007669"/>
    <property type="project" value="UniProtKB-KW"/>
</dbReference>
<dbReference type="HAMAP" id="MF_00463">
    <property type="entry name" value="RsxB_RnfB"/>
    <property type="match status" value="1"/>
</dbReference>
<feature type="domain" description="4Fe-4S ferredoxin-type" evidence="11">
    <location>
        <begin position="236"/>
        <end position="265"/>
    </location>
</feature>
<dbReference type="Gene3D" id="1.10.15.40">
    <property type="entry name" value="Electron transport complex subunit B, putative Fe-S cluster"/>
    <property type="match status" value="1"/>
</dbReference>
<keyword evidence="1 10" id="KW-0813">Transport</keyword>
<evidence type="ECO:0000256" key="8">
    <source>
        <dbReference type="ARBA" id="ARBA00023014"/>
    </source>
</evidence>
<feature type="binding site" evidence="10">
    <location>
        <position position="177"/>
    </location>
    <ligand>
        <name>[4Fe-4S] cluster</name>
        <dbReference type="ChEBI" id="CHEBI:49883"/>
        <label>3</label>
    </ligand>
</feature>
<dbReference type="GO" id="GO:0051539">
    <property type="term" value="F:4 iron, 4 sulfur cluster binding"/>
    <property type="evidence" value="ECO:0007669"/>
    <property type="project" value="UniProtKB-UniRule"/>
</dbReference>
<comment type="subcellular location">
    <subcellularLocation>
        <location evidence="10">Cell membrane</location>
    </subcellularLocation>
</comment>
<dbReference type="Pfam" id="PF04060">
    <property type="entry name" value="FeS"/>
    <property type="match status" value="1"/>
</dbReference>
<dbReference type="GO" id="GO:0022900">
    <property type="term" value="P:electron transport chain"/>
    <property type="evidence" value="ECO:0007669"/>
    <property type="project" value="UniProtKB-UniRule"/>
</dbReference>
<evidence type="ECO:0000256" key="2">
    <source>
        <dbReference type="ARBA" id="ARBA00022485"/>
    </source>
</evidence>
<dbReference type="InterPro" id="IPR050395">
    <property type="entry name" value="4Fe4S_Ferredoxin_RnfB"/>
</dbReference>
<keyword evidence="6 10" id="KW-0249">Electron transport</keyword>
<feature type="binding site" evidence="10">
    <location>
        <position position="151"/>
    </location>
    <ligand>
        <name>[4Fe-4S] cluster</name>
        <dbReference type="ChEBI" id="CHEBI:49883"/>
        <label>3</label>
    </ligand>
</feature>
<feature type="binding site" evidence="10">
    <location>
        <position position="147"/>
    </location>
    <ligand>
        <name>[4Fe-4S] cluster</name>
        <dbReference type="ChEBI" id="CHEBI:49883"/>
        <label>2</label>
    </ligand>
</feature>
<dbReference type="RefSeq" id="WP_249279654.1">
    <property type="nucleotide sequence ID" value="NZ_JACRSS010000001.1"/>
</dbReference>
<evidence type="ECO:0000256" key="3">
    <source>
        <dbReference type="ARBA" id="ARBA00022723"/>
    </source>
</evidence>
<keyword evidence="4 10" id="KW-0677">Repeat</keyword>
<sequence length="273" mass="27824">MEAIIWSLAVLGGLGIVLGLGLGIASKKLAVKTDPRVEQVREYLPGANCGGCGFPGCDGLAAALVEGTAAPGACSACSKENLDKIGEILGVAVQAGEKKVARVLCRGDHGACKDKAAYDGVMDCKAAALVAGGFKMCRVGCLGLGTCARVCPFGAIEIGENGIAEIDEELCTGCGKCAEECPQHGIVIMEQSRPVYAACRNRDFGKAVLNVCTAGCIGCKLCAKTCPEGAIVMENNLPVFDYEKCIGCGACAEKCKPGCITFLGSAAEEAGEA</sequence>
<keyword evidence="3 10" id="KW-0479">Metal-binding</keyword>
<feature type="binding site" evidence="10">
    <location>
        <position position="52"/>
    </location>
    <ligand>
        <name>[4Fe-4S] cluster</name>
        <dbReference type="ChEBI" id="CHEBI:49883"/>
        <label>1</label>
    </ligand>
</feature>